<protein>
    <recommendedName>
        <fullName evidence="2">hydroxymethylpyrimidine kinase</fullName>
        <ecNumber evidence="2">2.7.1.49</ecNumber>
    </recommendedName>
</protein>
<dbReference type="GO" id="GO:0016301">
    <property type="term" value="F:kinase activity"/>
    <property type="evidence" value="ECO:0007669"/>
    <property type="project" value="UniProtKB-KW"/>
</dbReference>
<reference evidence="4" key="3">
    <citation type="submission" date="2023-06" db="EMBL/GenBank/DDBJ databases">
        <authorList>
            <person name="Lucena T."/>
            <person name="Sun Q."/>
        </authorList>
    </citation>
    <scope>NUCLEOTIDE SEQUENCE</scope>
    <source>
        <strain evidence="4">CECT 7184</strain>
    </source>
</reference>
<dbReference type="Gene3D" id="3.40.1190.20">
    <property type="match status" value="1"/>
</dbReference>
<organism evidence="4 6">
    <name type="scientific">Paenimyroides ceti</name>
    <dbReference type="NCBI Taxonomy" id="395087"/>
    <lineage>
        <taxon>Bacteria</taxon>
        <taxon>Pseudomonadati</taxon>
        <taxon>Bacteroidota</taxon>
        <taxon>Flavobacteriia</taxon>
        <taxon>Flavobacteriales</taxon>
        <taxon>Flavobacteriaceae</taxon>
        <taxon>Paenimyroides</taxon>
    </lineage>
</organism>
<dbReference type="PANTHER" id="PTHR20858">
    <property type="entry name" value="PHOSPHOMETHYLPYRIMIDINE KINASE"/>
    <property type="match status" value="1"/>
</dbReference>
<dbReference type="InterPro" id="IPR004399">
    <property type="entry name" value="HMP/HMP-P_kinase_dom"/>
</dbReference>
<dbReference type="PANTHER" id="PTHR20858:SF17">
    <property type="entry name" value="HYDROXYMETHYLPYRIMIDINE_PHOSPHOMETHYLPYRIMIDINE KINASE THI20-RELATED"/>
    <property type="match status" value="1"/>
</dbReference>
<dbReference type="SUPFAM" id="SSF53613">
    <property type="entry name" value="Ribokinase-like"/>
    <property type="match status" value="1"/>
</dbReference>
<dbReference type="CDD" id="cd01169">
    <property type="entry name" value="HMPP_kinase"/>
    <property type="match status" value="1"/>
</dbReference>
<evidence type="ECO:0000313" key="5">
    <source>
        <dbReference type="EMBL" id="MDN3709362.1"/>
    </source>
</evidence>
<dbReference type="Pfam" id="PF08543">
    <property type="entry name" value="Phos_pyr_kin"/>
    <property type="match status" value="1"/>
</dbReference>
<name>A0ABT8CMQ1_9FLAO</name>
<dbReference type="EC" id="2.7.1.49" evidence="2"/>
<evidence type="ECO:0000256" key="1">
    <source>
        <dbReference type="ARBA" id="ARBA00004948"/>
    </source>
</evidence>
<comment type="caution">
    <text evidence="4">The sequence shown here is derived from an EMBL/GenBank/DDBJ whole genome shotgun (WGS) entry which is preliminary data.</text>
</comment>
<dbReference type="EMBL" id="JAUFQU010000031">
    <property type="protein sequence ID" value="MDN3709362.1"/>
    <property type="molecule type" value="Genomic_DNA"/>
</dbReference>
<dbReference type="InterPro" id="IPR013749">
    <property type="entry name" value="PM/HMP-P_kinase-1"/>
</dbReference>
<gene>
    <name evidence="4" type="ORF">QW060_01080</name>
    <name evidence="5" type="ORF">QW060_20325</name>
</gene>
<proteinExistence type="predicted"/>
<accession>A0ABT8CMQ1</accession>
<evidence type="ECO:0000313" key="4">
    <source>
        <dbReference type="EMBL" id="MDN3705718.1"/>
    </source>
</evidence>
<dbReference type="InterPro" id="IPR029056">
    <property type="entry name" value="Ribokinase-like"/>
</dbReference>
<dbReference type="RefSeq" id="WP_290361874.1">
    <property type="nucleotide sequence ID" value="NZ_JAUFQU010000001.1"/>
</dbReference>
<evidence type="ECO:0000259" key="3">
    <source>
        <dbReference type="Pfam" id="PF08543"/>
    </source>
</evidence>
<dbReference type="EMBL" id="JAUFQU010000001">
    <property type="protein sequence ID" value="MDN3705718.1"/>
    <property type="molecule type" value="Genomic_DNA"/>
</dbReference>
<sequence length="250" mass="27916">MSENRPFVLTLAGMDPSGGAGILADIKTFEQHKVYGLSVNTADTLQTEQSFLEMHWADMDFVLRSLTNLFEVYEIKAMKIGIVPSLEYLQKVLNTVRSTSESVKIVWDPVLRSSTGFNFVTSDNVQFLERILEKTDLITPNYNELDALSNKHTYEEKIAFLSQKCPLLLKGGHHPKQKGTDFLYTSQQEIVLKPAIHDPVEKHGSGCVLAASIVSHLALGDELVASCRKAKNYVENFLTSNSSLLGYHHV</sequence>
<reference evidence="6" key="2">
    <citation type="journal article" date="2019" name="Int. J. Syst. Evol. Microbiol.">
        <title>The Global Catalogue of Microorganisms (GCM) 10K type strain sequencing project: providing services to taxonomists for standard genome sequencing and annotation.</title>
        <authorList>
            <consortium name="The Broad Institute Genomics Platform"/>
            <consortium name="The Broad Institute Genome Sequencing Center for Infectious Disease"/>
            <person name="Wu L."/>
            <person name="Ma J."/>
        </authorList>
    </citation>
    <scope>NUCLEOTIDE SEQUENCE [LARGE SCALE GENOMIC DNA]</scope>
    <source>
        <strain evidence="6">CECT 7184</strain>
    </source>
</reference>
<dbReference type="Proteomes" id="UP001242368">
    <property type="component" value="Unassembled WGS sequence"/>
</dbReference>
<keyword evidence="6" id="KW-1185">Reference proteome</keyword>
<evidence type="ECO:0000256" key="2">
    <source>
        <dbReference type="ARBA" id="ARBA00012135"/>
    </source>
</evidence>
<feature type="domain" description="Pyridoxamine kinase/Phosphomethylpyrimidine kinase" evidence="3">
    <location>
        <begin position="15"/>
        <end position="243"/>
    </location>
</feature>
<comment type="pathway">
    <text evidence="1">Cofactor biosynthesis; thiamine diphosphate biosynthesis.</text>
</comment>
<keyword evidence="4" id="KW-0418">Kinase</keyword>
<keyword evidence="4" id="KW-0808">Transferase</keyword>
<reference evidence="4" key="1">
    <citation type="journal article" date="2014" name="Int. J. Syst. Evol. Microbiol.">
        <title>Complete genome of a new Firmicutes species belonging to the dominant human colonic microbiota ('Ruminococcus bicirculans') reveals two chromosomes and a selective capacity to utilize plant glucans.</title>
        <authorList>
            <consortium name="NISC Comparative Sequencing Program"/>
            <person name="Wegmann U."/>
            <person name="Louis P."/>
            <person name="Goesmann A."/>
            <person name="Henrissat B."/>
            <person name="Duncan S.H."/>
            <person name="Flint H.J."/>
        </authorList>
    </citation>
    <scope>NUCLEOTIDE SEQUENCE</scope>
    <source>
        <strain evidence="4">CECT 7184</strain>
    </source>
</reference>
<evidence type="ECO:0000313" key="6">
    <source>
        <dbReference type="Proteomes" id="UP001242368"/>
    </source>
</evidence>